<feature type="domain" description="Myb-like" evidence="2">
    <location>
        <begin position="106"/>
        <end position="153"/>
    </location>
</feature>
<dbReference type="CDD" id="cd00167">
    <property type="entry name" value="SANT"/>
    <property type="match status" value="1"/>
</dbReference>
<dbReference type="InterPro" id="IPR009057">
    <property type="entry name" value="Homeodomain-like_sf"/>
</dbReference>
<protein>
    <recommendedName>
        <fullName evidence="6">Myb-like domain-containing protein</fullName>
    </recommendedName>
</protein>
<dbReference type="PROSITE" id="PS50090">
    <property type="entry name" value="MYB_LIKE"/>
    <property type="match status" value="1"/>
</dbReference>
<dbReference type="SUPFAM" id="SSF46689">
    <property type="entry name" value="Homeodomain-like"/>
    <property type="match status" value="1"/>
</dbReference>
<name>A0A9W7Y961_9FUNG</name>
<dbReference type="Gene3D" id="1.10.10.60">
    <property type="entry name" value="Homeodomain-like"/>
    <property type="match status" value="1"/>
</dbReference>
<gene>
    <name evidence="4" type="ORF">LPJ61_004607</name>
</gene>
<evidence type="ECO:0000313" key="4">
    <source>
        <dbReference type="EMBL" id="KAJ1727368.1"/>
    </source>
</evidence>
<dbReference type="InterPro" id="IPR017884">
    <property type="entry name" value="SANT_dom"/>
</dbReference>
<comment type="caution">
    <text evidence="4">The sequence shown here is derived from an EMBL/GenBank/DDBJ whole genome shotgun (WGS) entry which is preliminary data.</text>
</comment>
<dbReference type="InterPro" id="IPR001005">
    <property type="entry name" value="SANT/Myb"/>
</dbReference>
<dbReference type="PROSITE" id="PS51293">
    <property type="entry name" value="SANT"/>
    <property type="match status" value="1"/>
</dbReference>
<accession>A0A9W7Y961</accession>
<dbReference type="OrthoDB" id="2143914at2759"/>
<feature type="compositionally biased region" description="Low complexity" evidence="1">
    <location>
        <begin position="70"/>
        <end position="90"/>
    </location>
</feature>
<dbReference type="AlphaFoldDB" id="A0A9W7Y961"/>
<evidence type="ECO:0000259" key="3">
    <source>
        <dbReference type="PROSITE" id="PS51293"/>
    </source>
</evidence>
<reference evidence="4" key="1">
    <citation type="submission" date="2022-07" db="EMBL/GenBank/DDBJ databases">
        <title>Phylogenomic reconstructions and comparative analyses of Kickxellomycotina fungi.</title>
        <authorList>
            <person name="Reynolds N.K."/>
            <person name="Stajich J.E."/>
            <person name="Barry K."/>
            <person name="Grigoriev I.V."/>
            <person name="Crous P."/>
            <person name="Smith M.E."/>
        </authorList>
    </citation>
    <scope>NUCLEOTIDE SEQUENCE</scope>
    <source>
        <strain evidence="4">BCRC 34381</strain>
    </source>
</reference>
<dbReference type="Pfam" id="PF00249">
    <property type="entry name" value="Myb_DNA-binding"/>
    <property type="match status" value="1"/>
</dbReference>
<dbReference type="Proteomes" id="UP001143981">
    <property type="component" value="Unassembled WGS sequence"/>
</dbReference>
<dbReference type="EMBL" id="JANBOI010001123">
    <property type="protein sequence ID" value="KAJ1727368.1"/>
    <property type="molecule type" value="Genomic_DNA"/>
</dbReference>
<evidence type="ECO:0000256" key="1">
    <source>
        <dbReference type="SAM" id="MobiDB-lite"/>
    </source>
</evidence>
<evidence type="ECO:0000259" key="2">
    <source>
        <dbReference type="PROSITE" id="PS50090"/>
    </source>
</evidence>
<organism evidence="4 5">
    <name type="scientific">Coemansia biformis</name>
    <dbReference type="NCBI Taxonomy" id="1286918"/>
    <lineage>
        <taxon>Eukaryota</taxon>
        <taxon>Fungi</taxon>
        <taxon>Fungi incertae sedis</taxon>
        <taxon>Zoopagomycota</taxon>
        <taxon>Kickxellomycotina</taxon>
        <taxon>Kickxellomycetes</taxon>
        <taxon>Kickxellales</taxon>
        <taxon>Kickxellaceae</taxon>
        <taxon>Coemansia</taxon>
    </lineage>
</organism>
<evidence type="ECO:0000313" key="5">
    <source>
        <dbReference type="Proteomes" id="UP001143981"/>
    </source>
</evidence>
<sequence>MFDPKYESIVAEPSVEEVASVMEILERNSRWATAPQLLAAIKAEHPLCLEADLVEVLNNFLSNKLQKQASRPYQQSVSSYSSSTRVSPTSEQPRPINTEDPDTFLESKWNAQEIEVLREFLSLNKGRKNWVLCAKQVGTKSSAQCKAKYNNMRAQSNNRGSIEL</sequence>
<feature type="region of interest" description="Disordered" evidence="1">
    <location>
        <begin position="66"/>
        <end position="102"/>
    </location>
</feature>
<feature type="domain" description="SANT" evidence="3">
    <location>
        <begin position="107"/>
        <end position="157"/>
    </location>
</feature>
<evidence type="ECO:0008006" key="6">
    <source>
        <dbReference type="Google" id="ProtNLM"/>
    </source>
</evidence>
<proteinExistence type="predicted"/>
<keyword evidence="5" id="KW-1185">Reference proteome</keyword>
<dbReference type="SMART" id="SM00717">
    <property type="entry name" value="SANT"/>
    <property type="match status" value="1"/>
</dbReference>